<dbReference type="PANTHER" id="PTHR30221">
    <property type="entry name" value="SMALL-CONDUCTANCE MECHANOSENSITIVE CHANNEL"/>
    <property type="match status" value="1"/>
</dbReference>
<dbReference type="SUPFAM" id="SSF50182">
    <property type="entry name" value="Sm-like ribonucleoproteins"/>
    <property type="match status" value="1"/>
</dbReference>
<protein>
    <recommendedName>
        <fullName evidence="7">Small-conductance mechanosensitive channel</fullName>
    </recommendedName>
</protein>
<evidence type="ECO:0000313" key="10">
    <source>
        <dbReference type="EMBL" id="MBB3184232.1"/>
    </source>
</evidence>
<feature type="transmembrane region" description="Helical" evidence="7">
    <location>
        <begin position="151"/>
        <end position="172"/>
    </location>
</feature>
<dbReference type="AlphaFoldDB" id="A0A7W5GZF4"/>
<comment type="subunit">
    <text evidence="7">Homoheptamer.</text>
</comment>
<evidence type="ECO:0000256" key="4">
    <source>
        <dbReference type="ARBA" id="ARBA00022692"/>
    </source>
</evidence>
<name>A0A7W5GZF4_9GAMM</name>
<keyword evidence="7" id="KW-0406">Ion transport</keyword>
<evidence type="ECO:0000259" key="9">
    <source>
        <dbReference type="Pfam" id="PF21082"/>
    </source>
</evidence>
<dbReference type="RefSeq" id="WP_183314144.1">
    <property type="nucleotide sequence ID" value="NZ_JACHXQ010000005.1"/>
</dbReference>
<feature type="transmembrane region" description="Helical" evidence="7">
    <location>
        <begin position="178"/>
        <end position="194"/>
    </location>
</feature>
<comment type="function">
    <text evidence="7">Mechanosensitive channel that participates in the regulation of osmotic pressure changes within the cell, opening in response to stretch forces in the membrane lipid bilayer, without the need for other proteins. Contributes to normal resistance to hypoosmotic shock. Forms an ion channel of 1.0 nanosiemens conductance with a slight preference for anions.</text>
</comment>
<keyword evidence="7" id="KW-0407">Ion channel</keyword>
<feature type="domain" description="Mechanosensitive ion channel MscS" evidence="8">
    <location>
        <begin position="197"/>
        <end position="262"/>
    </location>
</feature>
<evidence type="ECO:0000256" key="6">
    <source>
        <dbReference type="ARBA" id="ARBA00023136"/>
    </source>
</evidence>
<feature type="transmembrane region" description="Helical" evidence="7">
    <location>
        <begin position="31"/>
        <end position="55"/>
    </location>
</feature>
<evidence type="ECO:0000256" key="3">
    <source>
        <dbReference type="ARBA" id="ARBA00022475"/>
    </source>
</evidence>
<keyword evidence="6 7" id="KW-0472">Membrane</keyword>
<dbReference type="InterPro" id="IPR010920">
    <property type="entry name" value="LSM_dom_sf"/>
</dbReference>
<comment type="subcellular location">
    <subcellularLocation>
        <location evidence="7">Cell inner membrane</location>
        <topology evidence="7">Multi-pass membrane protein</topology>
    </subcellularLocation>
    <subcellularLocation>
        <location evidence="1">Cell membrane</location>
        <topology evidence="1">Multi-pass membrane protein</topology>
    </subcellularLocation>
</comment>
<dbReference type="Gene3D" id="3.30.70.100">
    <property type="match status" value="1"/>
</dbReference>
<sequence>MEPGEHRFQAPSWLPGFLVDLWDVLAVYQSLLALIIVVAGSMLAVLGRMLVLFWARKLTARSSRVHGGPGFRLLKIATSAGAWVLTILSLVLAVRVLAFSDSVETLVLRLLTSVLILRLVKEGLQASHASLEIFGRFRNRFPIVEERTMPLFDLMMTVLIVAAAGYALLVVWKVDPTAWLASAGVVGIAVGFAARETLANLFAGFFIIADAPYKVGDYVVLDSGDRGRVAKVGIRSTRMITRDDVEITVPNSEMANTKIYNESGGPWVRFRIRLQVNVAYGSNAEEVVELLNDLATTHQTVCDTPTPRVRLRALGDSGLEFELLCWVTEPSLRGKVTHELYMAIYRALNEAGIEIPFPQRDVWLREAKPR</sequence>
<dbReference type="InterPro" id="IPR011014">
    <property type="entry name" value="MscS_channel_TM-2"/>
</dbReference>
<evidence type="ECO:0000256" key="5">
    <source>
        <dbReference type="ARBA" id="ARBA00022989"/>
    </source>
</evidence>
<evidence type="ECO:0000256" key="1">
    <source>
        <dbReference type="ARBA" id="ARBA00004651"/>
    </source>
</evidence>
<dbReference type="PANTHER" id="PTHR30221:SF1">
    <property type="entry name" value="SMALL-CONDUCTANCE MECHANOSENSITIVE CHANNEL"/>
    <property type="match status" value="1"/>
</dbReference>
<evidence type="ECO:0000313" key="11">
    <source>
        <dbReference type="Proteomes" id="UP000563050"/>
    </source>
</evidence>
<dbReference type="Gene3D" id="1.10.287.1260">
    <property type="match status" value="1"/>
</dbReference>
<keyword evidence="5 7" id="KW-1133">Transmembrane helix</keyword>
<dbReference type="InterPro" id="IPR023408">
    <property type="entry name" value="MscS_beta-dom_sf"/>
</dbReference>
<comment type="caution">
    <text evidence="10">The sequence shown here is derived from an EMBL/GenBank/DDBJ whole genome shotgun (WGS) entry which is preliminary data.</text>
</comment>
<dbReference type="Pfam" id="PF00924">
    <property type="entry name" value="MS_channel_2nd"/>
    <property type="match status" value="1"/>
</dbReference>
<keyword evidence="7" id="KW-0997">Cell inner membrane</keyword>
<dbReference type="SUPFAM" id="SSF82689">
    <property type="entry name" value="Mechanosensitive channel protein MscS (YggB), C-terminal domain"/>
    <property type="match status" value="1"/>
</dbReference>
<feature type="transmembrane region" description="Helical" evidence="7">
    <location>
        <begin position="76"/>
        <end position="97"/>
    </location>
</feature>
<dbReference type="InterPro" id="IPR045275">
    <property type="entry name" value="MscS_archaea/bacteria_type"/>
</dbReference>
<gene>
    <name evidence="10" type="ORF">FHR95_001793</name>
</gene>
<accession>A0A7W5GZF4</accession>
<proteinExistence type="inferred from homology"/>
<keyword evidence="4 7" id="KW-0812">Transmembrane</keyword>
<dbReference type="InterPro" id="IPR011066">
    <property type="entry name" value="MscS_channel_C_sf"/>
</dbReference>
<organism evidence="10 11">
    <name type="scientific">Halomonas fontilapidosi</name>
    <dbReference type="NCBI Taxonomy" id="616675"/>
    <lineage>
        <taxon>Bacteria</taxon>
        <taxon>Pseudomonadati</taxon>
        <taxon>Pseudomonadota</taxon>
        <taxon>Gammaproteobacteria</taxon>
        <taxon>Oceanospirillales</taxon>
        <taxon>Halomonadaceae</taxon>
        <taxon>Halomonas</taxon>
    </lineage>
</organism>
<keyword evidence="7" id="KW-0813">Transport</keyword>
<dbReference type="InterPro" id="IPR049278">
    <property type="entry name" value="MS_channel_C"/>
</dbReference>
<feature type="domain" description="Mechanosensitive ion channel MscS C-terminal" evidence="9">
    <location>
        <begin position="272"/>
        <end position="355"/>
    </location>
</feature>
<keyword evidence="3" id="KW-1003">Cell membrane</keyword>
<dbReference type="Gene3D" id="2.30.30.60">
    <property type="match status" value="1"/>
</dbReference>
<evidence type="ECO:0000259" key="8">
    <source>
        <dbReference type="Pfam" id="PF00924"/>
    </source>
</evidence>
<evidence type="ECO:0000256" key="2">
    <source>
        <dbReference type="ARBA" id="ARBA00008017"/>
    </source>
</evidence>
<keyword evidence="11" id="KW-1185">Reference proteome</keyword>
<dbReference type="EMBL" id="JACHXQ010000005">
    <property type="protein sequence ID" value="MBB3184232.1"/>
    <property type="molecule type" value="Genomic_DNA"/>
</dbReference>
<dbReference type="SUPFAM" id="SSF82861">
    <property type="entry name" value="Mechanosensitive channel protein MscS (YggB), transmembrane region"/>
    <property type="match status" value="1"/>
</dbReference>
<dbReference type="Proteomes" id="UP000563050">
    <property type="component" value="Unassembled WGS sequence"/>
</dbReference>
<dbReference type="GO" id="GO:0008381">
    <property type="term" value="F:mechanosensitive monoatomic ion channel activity"/>
    <property type="evidence" value="ECO:0007669"/>
    <property type="project" value="InterPro"/>
</dbReference>
<dbReference type="GO" id="GO:0005886">
    <property type="term" value="C:plasma membrane"/>
    <property type="evidence" value="ECO:0007669"/>
    <property type="project" value="UniProtKB-SubCell"/>
</dbReference>
<evidence type="ECO:0000256" key="7">
    <source>
        <dbReference type="RuleBase" id="RU369025"/>
    </source>
</evidence>
<dbReference type="Pfam" id="PF21082">
    <property type="entry name" value="MS_channel_3rd"/>
    <property type="match status" value="1"/>
</dbReference>
<comment type="similarity">
    <text evidence="2 7">Belongs to the MscS (TC 1.A.23) family.</text>
</comment>
<dbReference type="InterPro" id="IPR006685">
    <property type="entry name" value="MscS_channel_2nd"/>
</dbReference>
<reference evidence="10 11" key="1">
    <citation type="submission" date="2020-08" db="EMBL/GenBank/DDBJ databases">
        <title>Genomic Encyclopedia of Type Strains, Phase III (KMG-III): the genomes of soil and plant-associated and newly described type strains.</title>
        <authorList>
            <person name="Whitman W."/>
        </authorList>
    </citation>
    <scope>NUCLEOTIDE SEQUENCE [LARGE SCALE GENOMIC DNA]</scope>
    <source>
        <strain evidence="10 11">CECT 7341</strain>
    </source>
</reference>